<dbReference type="InterPro" id="IPR012337">
    <property type="entry name" value="RNaseH-like_sf"/>
</dbReference>
<dbReference type="InterPro" id="IPR036397">
    <property type="entry name" value="RNaseH_sf"/>
</dbReference>
<gene>
    <name evidence="2" type="ORF">FOZ62_027136</name>
</gene>
<dbReference type="PANTHER" id="PTHR37984">
    <property type="entry name" value="PROTEIN CBG26694"/>
    <property type="match status" value="1"/>
</dbReference>
<dbReference type="Gene3D" id="1.10.340.70">
    <property type="match status" value="1"/>
</dbReference>
<accession>A0A7J6NGG9</accession>
<name>A0A7J6NGG9_PEROL</name>
<dbReference type="Pfam" id="PF17921">
    <property type="entry name" value="Integrase_H2C2"/>
    <property type="match status" value="1"/>
</dbReference>
<dbReference type="InterPro" id="IPR041588">
    <property type="entry name" value="Integrase_H2C2"/>
</dbReference>
<feature type="non-terminal residue" evidence="2">
    <location>
        <position position="1"/>
    </location>
</feature>
<proteinExistence type="predicted"/>
<dbReference type="PANTHER" id="PTHR37984:SF5">
    <property type="entry name" value="PROTEIN NYNRIN-LIKE"/>
    <property type="match status" value="1"/>
</dbReference>
<evidence type="ECO:0000259" key="1">
    <source>
        <dbReference type="Pfam" id="PF17921"/>
    </source>
</evidence>
<reference evidence="2 3" key="1">
    <citation type="submission" date="2020-04" db="EMBL/GenBank/DDBJ databases">
        <title>Perkinsus olseni comparative genomics.</title>
        <authorList>
            <person name="Bogema D.R."/>
        </authorList>
    </citation>
    <scope>NUCLEOTIDE SEQUENCE [LARGE SCALE GENOMIC DNA]</scope>
    <source>
        <strain evidence="2">ATCC PRA-205</strain>
    </source>
</reference>
<dbReference type="AlphaFoldDB" id="A0A7J6NGG9"/>
<protein>
    <recommendedName>
        <fullName evidence="1">Integrase zinc-binding domain-containing protein</fullName>
    </recommendedName>
</protein>
<dbReference type="InterPro" id="IPR050951">
    <property type="entry name" value="Retrovirus_Pol_polyprotein"/>
</dbReference>
<dbReference type="Proteomes" id="UP000574390">
    <property type="component" value="Unassembled WGS sequence"/>
</dbReference>
<evidence type="ECO:0000313" key="2">
    <source>
        <dbReference type="EMBL" id="KAF4682570.1"/>
    </source>
</evidence>
<dbReference type="Gene3D" id="3.30.420.10">
    <property type="entry name" value="Ribonuclease H-like superfamily/Ribonuclease H"/>
    <property type="match status" value="1"/>
</dbReference>
<dbReference type="GO" id="GO:0003676">
    <property type="term" value="F:nucleic acid binding"/>
    <property type="evidence" value="ECO:0007669"/>
    <property type="project" value="InterPro"/>
</dbReference>
<feature type="domain" description="Integrase zinc-binding" evidence="1">
    <location>
        <begin position="898"/>
        <end position="949"/>
    </location>
</feature>
<organism evidence="2 3">
    <name type="scientific">Perkinsus olseni</name>
    <name type="common">Perkinsus atlanticus</name>
    <dbReference type="NCBI Taxonomy" id="32597"/>
    <lineage>
        <taxon>Eukaryota</taxon>
        <taxon>Sar</taxon>
        <taxon>Alveolata</taxon>
        <taxon>Perkinsozoa</taxon>
        <taxon>Perkinsea</taxon>
        <taxon>Perkinsida</taxon>
        <taxon>Perkinsidae</taxon>
        <taxon>Perkinsus</taxon>
    </lineage>
</organism>
<dbReference type="EMBL" id="JABANM010037456">
    <property type="protein sequence ID" value="KAF4682570.1"/>
    <property type="molecule type" value="Genomic_DNA"/>
</dbReference>
<dbReference type="SUPFAM" id="SSF53098">
    <property type="entry name" value="Ribonuclease H-like"/>
    <property type="match status" value="1"/>
</dbReference>
<sequence>MPISTASLSRGFLKDKNIVVLAKEGRVLMEKQLVYPVEDSKAPLESTEDDSCTIALARIEAADEETVENGEPKDLLPLPTPVVSTYVLPKFDKVPSLGCKLVDTLVQASWQPVRACPGWFARLRSIRKNEPRDIAEQSHVFELKCPSLTPVDTVSVVPNLRYLARRAYERLKPAQRQSFDTLSHEYISRQWWIERSEAELKALTKQYRLLDPAVVFLVAGKLHRSDRLVVDLGRANSRIPRATSSPLTVATCVCTSRLYGSSFCCVLDISRAFYRLRLYAILAVLLVGSRLFTSDRCTFGISSGPGNLGGSFGWLLSSLRDLCRSEDLTALLSEFMDDLQCSGPDGSWLVCVLLWVLAGCGFPAERKKFQAMATSEAQLSAGNALKKMGLPGDFYEWQDSVTILGTLQKYTADGKYLVVSCLRSSRLTVAADQANALIDGLTGGGDPFILSKSGAFSLGGNLSYDCCGCHPVDRVLADALRSVIARHYAEVPWTTKFDLRTLPDPYRTAILEIARWIRAICTSSTECQHESPLRNHDDPIILEVASDASATGAAYVINILHKKGGDDEEIQRYQLSAAAWRFTAQQRHYHSNRRELAACCKAIQAAADVISHLDSKVAGSLPPIEIRVVSDNRPTVAWLTGSGAISKSALERRAVLRTLNALKDEVDYLRSIGTVSISHICGSDNSEVDQLSRLFDKEIRLESGSRMTLADALLGGADEKQDLSSFPDVFDSGAVQGPGLSWILEEDTTITQDTLDVFWILPEIPRYREYFEENAQVLAAVNRSEDRLCIIETLCGNAYDAYTVLVDFQFLREVFRAMLPQYRKQELSRTLGGAERQAEENWVCFHRALQSDLAATVWPAGPYCIDSDGIICFRNGQADGTIDLLPVVPKRPGSCAAYRKKVLRDAHRATAHGGVGATVAHVYTQYYMPEIRVEAKKLVKYCYCCQTLRARRQWSQLPGVPDKSSAIRAEPYTEVFIDFLTLGELRGSEGPTKILTVYCLGTSHSTWVPCSERMADVLRALVRVQQQEGGIRLIRTDRAAYFRSKQFAQEAARVLHANVALMTARSPWRSGGGERIHSLGLRVARVLLRGSCGTRRSRQRQKVEIDLEYVCRE</sequence>
<comment type="caution">
    <text evidence="2">The sequence shown here is derived from an EMBL/GenBank/DDBJ whole genome shotgun (WGS) entry which is preliminary data.</text>
</comment>
<evidence type="ECO:0000313" key="3">
    <source>
        <dbReference type="Proteomes" id="UP000574390"/>
    </source>
</evidence>